<dbReference type="InterPro" id="IPR056884">
    <property type="entry name" value="NPHP3-like_N"/>
</dbReference>
<dbReference type="InterPro" id="IPR036770">
    <property type="entry name" value="Ankyrin_rpt-contain_sf"/>
</dbReference>
<dbReference type="Pfam" id="PF00023">
    <property type="entry name" value="Ank"/>
    <property type="match status" value="1"/>
</dbReference>
<keyword evidence="4" id="KW-1185">Reference proteome</keyword>
<evidence type="ECO:0000313" key="4">
    <source>
        <dbReference type="Proteomes" id="UP000799777"/>
    </source>
</evidence>
<dbReference type="SUPFAM" id="SSF48403">
    <property type="entry name" value="Ankyrin repeat"/>
    <property type="match status" value="1"/>
</dbReference>
<keyword evidence="1" id="KW-0677">Repeat</keyword>
<dbReference type="Proteomes" id="UP000799777">
    <property type="component" value="Unassembled WGS sequence"/>
</dbReference>
<feature type="domain" description="Nephrocystin 3-like N-terminal" evidence="2">
    <location>
        <begin position="5"/>
        <end position="45"/>
    </location>
</feature>
<gene>
    <name evidence="3" type="ORF">EK21DRAFT_118438</name>
</gene>
<protein>
    <recommendedName>
        <fullName evidence="2">Nephrocystin 3-like N-terminal domain-containing protein</fullName>
    </recommendedName>
</protein>
<evidence type="ECO:0000313" key="3">
    <source>
        <dbReference type="EMBL" id="KAF2023780.1"/>
    </source>
</evidence>
<accession>A0A9P4GYD9</accession>
<dbReference type="InterPro" id="IPR002110">
    <property type="entry name" value="Ankyrin_rpt"/>
</dbReference>
<name>A0A9P4GYD9_9PLEO</name>
<dbReference type="Pfam" id="PF24883">
    <property type="entry name" value="NPHP3_N"/>
    <property type="match status" value="1"/>
</dbReference>
<dbReference type="Gene3D" id="1.25.40.20">
    <property type="entry name" value="Ankyrin repeat-containing domain"/>
    <property type="match status" value="1"/>
</dbReference>
<evidence type="ECO:0000259" key="2">
    <source>
        <dbReference type="Pfam" id="PF24883"/>
    </source>
</evidence>
<evidence type="ECO:0000256" key="1">
    <source>
        <dbReference type="ARBA" id="ARBA00022737"/>
    </source>
</evidence>
<reference evidence="3" key="1">
    <citation type="journal article" date="2020" name="Stud. Mycol.">
        <title>101 Dothideomycetes genomes: a test case for predicting lifestyles and emergence of pathogens.</title>
        <authorList>
            <person name="Haridas S."/>
            <person name="Albert R."/>
            <person name="Binder M."/>
            <person name="Bloem J."/>
            <person name="Labutti K."/>
            <person name="Salamov A."/>
            <person name="Andreopoulos B."/>
            <person name="Baker S."/>
            <person name="Barry K."/>
            <person name="Bills G."/>
            <person name="Bluhm B."/>
            <person name="Cannon C."/>
            <person name="Castanera R."/>
            <person name="Culley D."/>
            <person name="Daum C."/>
            <person name="Ezra D."/>
            <person name="Gonzalez J."/>
            <person name="Henrissat B."/>
            <person name="Kuo A."/>
            <person name="Liang C."/>
            <person name="Lipzen A."/>
            <person name="Lutzoni F."/>
            <person name="Magnuson J."/>
            <person name="Mondo S."/>
            <person name="Nolan M."/>
            <person name="Ohm R."/>
            <person name="Pangilinan J."/>
            <person name="Park H.-J."/>
            <person name="Ramirez L."/>
            <person name="Alfaro M."/>
            <person name="Sun H."/>
            <person name="Tritt A."/>
            <person name="Yoshinaga Y."/>
            <person name="Zwiers L.-H."/>
            <person name="Turgeon B."/>
            <person name="Goodwin S."/>
            <person name="Spatafora J."/>
            <person name="Crous P."/>
            <person name="Grigoriev I."/>
        </authorList>
    </citation>
    <scope>NUCLEOTIDE SEQUENCE</scope>
    <source>
        <strain evidence="3">CBS 110217</strain>
    </source>
</reference>
<dbReference type="OrthoDB" id="4772757at2759"/>
<dbReference type="EMBL" id="ML978325">
    <property type="protein sequence ID" value="KAF2023780.1"/>
    <property type="molecule type" value="Genomic_DNA"/>
</dbReference>
<dbReference type="AlphaFoldDB" id="A0A9P4GYD9"/>
<sequence>MQHLPQVYVMHDALDECIQRPELMEMLEIITGWEPLNVHVIVTSRRERDIESSTWTYGEETPPSLYFAALFGIEDVVKVRLVKSADVNAQVGAYGNALEACSSQGHDAVVKLLLNEGAGVNAQGGKYGNSFQAAPFGGHEIEIAAGQGRRL</sequence>
<organism evidence="3 4">
    <name type="scientific">Setomelanomma holmii</name>
    <dbReference type="NCBI Taxonomy" id="210430"/>
    <lineage>
        <taxon>Eukaryota</taxon>
        <taxon>Fungi</taxon>
        <taxon>Dikarya</taxon>
        <taxon>Ascomycota</taxon>
        <taxon>Pezizomycotina</taxon>
        <taxon>Dothideomycetes</taxon>
        <taxon>Pleosporomycetidae</taxon>
        <taxon>Pleosporales</taxon>
        <taxon>Pleosporineae</taxon>
        <taxon>Phaeosphaeriaceae</taxon>
        <taxon>Setomelanomma</taxon>
    </lineage>
</organism>
<proteinExistence type="predicted"/>
<comment type="caution">
    <text evidence="3">The sequence shown here is derived from an EMBL/GenBank/DDBJ whole genome shotgun (WGS) entry which is preliminary data.</text>
</comment>